<name>A0A1G1VBJ0_9BACT</name>
<comment type="caution">
    <text evidence="1">The sequence shown here is derived from an EMBL/GenBank/DDBJ whole genome shotgun (WGS) entry which is preliminary data.</text>
</comment>
<dbReference type="Proteomes" id="UP000178659">
    <property type="component" value="Unassembled WGS sequence"/>
</dbReference>
<evidence type="ECO:0000313" key="1">
    <source>
        <dbReference type="EMBL" id="OGY12795.1"/>
    </source>
</evidence>
<organism evidence="1 2">
    <name type="scientific">Candidatus Blackburnbacteria bacterium RIFCSPLOWO2_01_FULL_40_20</name>
    <dbReference type="NCBI Taxonomy" id="1797519"/>
    <lineage>
        <taxon>Bacteria</taxon>
        <taxon>Candidatus Blackburniibacteriota</taxon>
    </lineage>
</organism>
<evidence type="ECO:0000313" key="2">
    <source>
        <dbReference type="Proteomes" id="UP000178659"/>
    </source>
</evidence>
<reference evidence="1 2" key="1">
    <citation type="journal article" date="2016" name="Nat. Commun.">
        <title>Thousands of microbial genomes shed light on interconnected biogeochemical processes in an aquifer system.</title>
        <authorList>
            <person name="Anantharaman K."/>
            <person name="Brown C.T."/>
            <person name="Hug L.A."/>
            <person name="Sharon I."/>
            <person name="Castelle C.J."/>
            <person name="Probst A.J."/>
            <person name="Thomas B.C."/>
            <person name="Singh A."/>
            <person name="Wilkins M.J."/>
            <person name="Karaoz U."/>
            <person name="Brodie E.L."/>
            <person name="Williams K.H."/>
            <person name="Hubbard S.S."/>
            <person name="Banfield J.F."/>
        </authorList>
    </citation>
    <scope>NUCLEOTIDE SEQUENCE [LARGE SCALE GENOMIC DNA]</scope>
</reference>
<gene>
    <name evidence="1" type="ORF">A3A77_02875</name>
</gene>
<proteinExistence type="predicted"/>
<dbReference type="AlphaFoldDB" id="A0A1G1VBJ0"/>
<sequence length="81" mass="9345">MGTSLVIGLVVARVIHLREKRQKEKKSYWPTFTNAFQKRSSKERVTEVHQAGLGKALLKLLRFAQQSRQYQPQAGIYQQST</sequence>
<accession>A0A1G1VBJ0</accession>
<dbReference type="EMBL" id="MHCC01000024">
    <property type="protein sequence ID" value="OGY12795.1"/>
    <property type="molecule type" value="Genomic_DNA"/>
</dbReference>
<protein>
    <submittedName>
        <fullName evidence="1">Uncharacterized protein</fullName>
    </submittedName>
</protein>